<keyword evidence="1" id="KW-0534">Nitrate assimilation</keyword>
<dbReference type="RefSeq" id="WP_344541333.1">
    <property type="nucleotide sequence ID" value="NZ_BAAATD010000003.1"/>
</dbReference>
<keyword evidence="4" id="KW-1185">Reference proteome</keyword>
<accession>A0ABN3PQX9</accession>
<sequence>MDGRTTVWQAASLLLAYPDRGLYDRRPMLRGAVAALGTGRAAGRLTAFLDHLDATPLGRLAEHYVETFDLRRRCCLYLTYYRDGDTRRRGASLAVLKARYRTAGVELDSREPPDFLPIVLEFAALHGGAALLAEHRAGLELLRLALLDRGTPYAAPVEAVCATLPGPSPRDRAEAVRLAGSGPPAESVGLAPILPDDVRPSRESR</sequence>
<dbReference type="SUPFAM" id="SSF89155">
    <property type="entry name" value="TorD-like"/>
    <property type="match status" value="1"/>
</dbReference>
<dbReference type="NCBIfam" id="TIGR00684">
    <property type="entry name" value="narJ"/>
    <property type="match status" value="1"/>
</dbReference>
<dbReference type="Gene3D" id="1.10.3480.10">
    <property type="entry name" value="TorD-like"/>
    <property type="match status" value="1"/>
</dbReference>
<evidence type="ECO:0000313" key="4">
    <source>
        <dbReference type="Proteomes" id="UP001501509"/>
    </source>
</evidence>
<feature type="compositionally biased region" description="Basic and acidic residues" evidence="2">
    <location>
        <begin position="196"/>
        <end position="205"/>
    </location>
</feature>
<protein>
    <submittedName>
        <fullName evidence="3">Nitrate reductase molybdenum cofactor assembly chaperone</fullName>
    </submittedName>
</protein>
<dbReference type="PANTHER" id="PTHR43680:SF2">
    <property type="entry name" value="NITRATE REDUCTASE MOLYBDENUM COFACTOR ASSEMBLY CHAPERONE NARJ"/>
    <property type="match status" value="1"/>
</dbReference>
<evidence type="ECO:0000256" key="1">
    <source>
        <dbReference type="ARBA" id="ARBA00023063"/>
    </source>
</evidence>
<feature type="region of interest" description="Disordered" evidence="2">
    <location>
        <begin position="171"/>
        <end position="205"/>
    </location>
</feature>
<dbReference type="PANTHER" id="PTHR43680">
    <property type="entry name" value="NITRATE REDUCTASE MOLYBDENUM COFACTOR ASSEMBLY CHAPERONE"/>
    <property type="match status" value="1"/>
</dbReference>
<gene>
    <name evidence="3" type="primary">narJ</name>
    <name evidence="3" type="ORF">GCM10010411_30130</name>
</gene>
<name>A0ABN3PQX9_9ACTN</name>
<comment type="caution">
    <text evidence="3">The sequence shown here is derived from an EMBL/GenBank/DDBJ whole genome shotgun (WGS) entry which is preliminary data.</text>
</comment>
<evidence type="ECO:0000256" key="2">
    <source>
        <dbReference type="SAM" id="MobiDB-lite"/>
    </source>
</evidence>
<dbReference type="InterPro" id="IPR003765">
    <property type="entry name" value="NO3_reductase_chaperone_NarJ"/>
</dbReference>
<evidence type="ECO:0000313" key="3">
    <source>
        <dbReference type="EMBL" id="GAA2594880.1"/>
    </source>
</evidence>
<dbReference type="Proteomes" id="UP001501509">
    <property type="component" value="Unassembled WGS sequence"/>
</dbReference>
<dbReference type="InterPro" id="IPR036411">
    <property type="entry name" value="TorD-like_sf"/>
</dbReference>
<organism evidence="3 4">
    <name type="scientific">Actinomadura fulvescens</name>
    <dbReference type="NCBI Taxonomy" id="46160"/>
    <lineage>
        <taxon>Bacteria</taxon>
        <taxon>Bacillati</taxon>
        <taxon>Actinomycetota</taxon>
        <taxon>Actinomycetes</taxon>
        <taxon>Streptosporangiales</taxon>
        <taxon>Thermomonosporaceae</taxon>
        <taxon>Actinomadura</taxon>
    </lineage>
</organism>
<dbReference type="EMBL" id="BAAATD010000003">
    <property type="protein sequence ID" value="GAA2594880.1"/>
    <property type="molecule type" value="Genomic_DNA"/>
</dbReference>
<proteinExistence type="predicted"/>
<dbReference type="Pfam" id="PF02613">
    <property type="entry name" value="Nitrate_red_del"/>
    <property type="match status" value="1"/>
</dbReference>
<dbReference type="InterPro" id="IPR020945">
    <property type="entry name" value="DMSO/NO3_reduct_chaperone"/>
</dbReference>
<reference evidence="3 4" key="1">
    <citation type="journal article" date="2019" name="Int. J. Syst. Evol. Microbiol.">
        <title>The Global Catalogue of Microorganisms (GCM) 10K type strain sequencing project: providing services to taxonomists for standard genome sequencing and annotation.</title>
        <authorList>
            <consortium name="The Broad Institute Genomics Platform"/>
            <consortium name="The Broad Institute Genome Sequencing Center for Infectious Disease"/>
            <person name="Wu L."/>
            <person name="Ma J."/>
        </authorList>
    </citation>
    <scope>NUCLEOTIDE SEQUENCE [LARGE SCALE GENOMIC DNA]</scope>
    <source>
        <strain evidence="3 4">JCM 6833</strain>
    </source>
</reference>